<evidence type="ECO:0000256" key="5">
    <source>
        <dbReference type="ARBA" id="ARBA00023004"/>
    </source>
</evidence>
<dbReference type="AlphaFoldDB" id="A0A8H8P530"/>
<dbReference type="Pfam" id="PF03098">
    <property type="entry name" value="An_peroxidase"/>
    <property type="match status" value="1"/>
</dbReference>
<evidence type="ECO:0000313" key="8">
    <source>
        <dbReference type="Proteomes" id="UP000650533"/>
    </source>
</evidence>
<dbReference type="PROSITE" id="PS50292">
    <property type="entry name" value="PEROXIDASE_3"/>
    <property type="match status" value="1"/>
</dbReference>
<dbReference type="GeneID" id="67032581"/>
<dbReference type="GO" id="GO:0005506">
    <property type="term" value="F:iron ion binding"/>
    <property type="evidence" value="ECO:0007669"/>
    <property type="project" value="InterPro"/>
</dbReference>
<dbReference type="GO" id="GO:0006979">
    <property type="term" value="P:response to oxidative stress"/>
    <property type="evidence" value="ECO:0007669"/>
    <property type="project" value="InterPro"/>
</dbReference>
<evidence type="ECO:0000256" key="4">
    <source>
        <dbReference type="ARBA" id="ARBA00023002"/>
    </source>
</evidence>
<dbReference type="PANTHER" id="PTHR11903:SF37">
    <property type="entry name" value="PSI-PRODUCING OXYGENASE A"/>
    <property type="match status" value="1"/>
</dbReference>
<name>A0A8H8P530_9AGAM</name>
<keyword evidence="4" id="KW-0560">Oxidoreductase</keyword>
<dbReference type="SUPFAM" id="SSF48264">
    <property type="entry name" value="Cytochrome P450"/>
    <property type="match status" value="1"/>
</dbReference>
<dbReference type="GO" id="GO:0051213">
    <property type="term" value="F:dioxygenase activity"/>
    <property type="evidence" value="ECO:0007669"/>
    <property type="project" value="UniProtKB-KW"/>
</dbReference>
<evidence type="ECO:0000256" key="3">
    <source>
        <dbReference type="ARBA" id="ARBA00022964"/>
    </source>
</evidence>
<dbReference type="RefSeq" id="XP_043184215.1">
    <property type="nucleotide sequence ID" value="XM_043330118.1"/>
</dbReference>
<dbReference type="InterPro" id="IPR050783">
    <property type="entry name" value="Oxylipin_biosynth_metab"/>
</dbReference>
<keyword evidence="3" id="KW-0223">Dioxygenase</keyword>
<dbReference type="InterPro" id="IPR036396">
    <property type="entry name" value="Cyt_P450_sf"/>
</dbReference>
<keyword evidence="2" id="KW-0479">Metal-binding</keyword>
<protein>
    <submittedName>
        <fullName evidence="7">Cytochrome P450 family protein</fullName>
    </submittedName>
</protein>
<accession>A0A8H8P530</accession>
<dbReference type="GO" id="GO:0004601">
    <property type="term" value="F:peroxidase activity"/>
    <property type="evidence" value="ECO:0007669"/>
    <property type="project" value="InterPro"/>
</dbReference>
<sequence>MNTDSTYLIPSSAALGALTLLASFNQLLFYVVPYLYDPYNYRKRFSGPPLAGLTNWWMSQVIRTGHHSETVQHLHEKYGTFVRLGPNHISIADPDALQIVYGHGGEVLKSEFYHIFRGYRKPNTFDALERDEHSKKRRRIANIFSPQNITAFEPRVRSHIRQICAQWDLRCEEAARGVSGVNWASRNGQAVMNICAQFAYLAFDIIGDLALGSPFGLIQAQKDSVLAIESVDESGKPVRGNIQVPVIKALARSGLANMSLGVFPHWTHKVLQMLPWNIKGSNDNINLFNIAIASLNAKIKRDHLKDPEDRDGVDLIDKLLETKNEDGSPLPLDELYAEALMLLVAGSDTTSNTLSSLCYYLAIHPEIQRELQAELDQHILYDSPDKTSSTEGLILPPEDTIARYRDIKDLPYLNACIKEALRIHSTVGTGMPRVVPPGKSITVAGQTFKAGSVISVPSYTTNRSSVWGSDASEFRPGRWLEDNAQSLNKYFVPFSMGPSNQVENQPAATPNSGEQTVDKRFCQVCQHCQHNENPLPQNEFQKVEALLVQAASGAIQVDGLYETLPHPVETYIGERFRSADGSGNNIYAPSMGQAGSTYARTCQGRHVHKDLPKAEDVFNALLKSDRPEKEREDHPGGNSSLTFAFASLVTHSLFRTDPSEWNKNLTSSYLDLSPLYGSNQKEQETIRVKDGRGLLHPDTFAEGRIVFLPPAAAALLVVWNLNDYVAGFLGLAKKGVSWNMDPFQPFRDTNHRPVGRGEGNHVSVEFNLLYRWHTVVSNKEEEWTTELLGKIFKDKHPRDLELSDFYEGLGRLRTGDIDPSLIVDPDPRKRNFGGIKRGEDGRFHDRDLARVLQNGTRHSACRYGARGTPTALKVMEIMGIQQARSWGVCTMNEFRERLGLKPFGSFKEWNSNDEIAGAAEKLYKNINNLELYPGLHAEEAMKPMHSGLCAGYTMTRAILADAIALVRGDRFFTTDFTPSNLTQWGWDDVQRNPNNRSFGAYLPKLLMRAFPEHYPDDSIYTLFPFFTPKTTKESLKEIEAKIHKKFDYKKKRPTKDDGDSDEETEE</sequence>
<dbReference type="InterPro" id="IPR002401">
    <property type="entry name" value="Cyt_P450_E_grp-I"/>
</dbReference>
<dbReference type="Gene3D" id="1.10.630.10">
    <property type="entry name" value="Cytochrome P450"/>
    <property type="match status" value="1"/>
</dbReference>
<dbReference type="InterPro" id="IPR010255">
    <property type="entry name" value="Haem_peroxidase_sf"/>
</dbReference>
<evidence type="ECO:0000256" key="1">
    <source>
        <dbReference type="ARBA" id="ARBA00011881"/>
    </source>
</evidence>
<organism evidence="7 8">
    <name type="scientific">Rhizoctonia solani</name>
    <dbReference type="NCBI Taxonomy" id="456999"/>
    <lineage>
        <taxon>Eukaryota</taxon>
        <taxon>Fungi</taxon>
        <taxon>Dikarya</taxon>
        <taxon>Basidiomycota</taxon>
        <taxon>Agaricomycotina</taxon>
        <taxon>Agaricomycetes</taxon>
        <taxon>Cantharellales</taxon>
        <taxon>Ceratobasidiaceae</taxon>
        <taxon>Rhizoctonia</taxon>
    </lineage>
</organism>
<keyword evidence="6" id="KW-0472">Membrane</keyword>
<dbReference type="GO" id="GO:0006631">
    <property type="term" value="P:fatty acid metabolic process"/>
    <property type="evidence" value="ECO:0007669"/>
    <property type="project" value="UniProtKB-ARBA"/>
</dbReference>
<keyword evidence="6" id="KW-1133">Transmembrane helix</keyword>
<dbReference type="PRINTS" id="PR00463">
    <property type="entry name" value="EP450I"/>
</dbReference>
<dbReference type="PANTHER" id="PTHR11903">
    <property type="entry name" value="PROSTAGLANDIN G/H SYNTHASE"/>
    <property type="match status" value="1"/>
</dbReference>
<keyword evidence="6" id="KW-0812">Transmembrane</keyword>
<comment type="subunit">
    <text evidence="1">Homotetramer.</text>
</comment>
<evidence type="ECO:0000256" key="6">
    <source>
        <dbReference type="SAM" id="Phobius"/>
    </source>
</evidence>
<feature type="transmembrane region" description="Helical" evidence="6">
    <location>
        <begin position="12"/>
        <end position="36"/>
    </location>
</feature>
<dbReference type="InterPro" id="IPR037120">
    <property type="entry name" value="Haem_peroxidase_sf_animal"/>
</dbReference>
<dbReference type="KEGG" id="rsx:RhiXN_10302"/>
<dbReference type="InterPro" id="IPR019791">
    <property type="entry name" value="Haem_peroxidase_animal"/>
</dbReference>
<gene>
    <name evidence="7" type="ORF">RhiXN_10302</name>
</gene>
<dbReference type="GO" id="GO:0016705">
    <property type="term" value="F:oxidoreductase activity, acting on paired donors, with incorporation or reduction of molecular oxygen"/>
    <property type="evidence" value="ECO:0007669"/>
    <property type="project" value="InterPro"/>
</dbReference>
<dbReference type="InterPro" id="IPR001128">
    <property type="entry name" value="Cyt_P450"/>
</dbReference>
<dbReference type="Pfam" id="PF00067">
    <property type="entry name" value="p450"/>
    <property type="match status" value="1"/>
</dbReference>
<dbReference type="Proteomes" id="UP000650533">
    <property type="component" value="Chromosome 11"/>
</dbReference>
<dbReference type="EMBL" id="CP059668">
    <property type="protein sequence ID" value="QRW23978.1"/>
    <property type="molecule type" value="Genomic_DNA"/>
</dbReference>
<proteinExistence type="predicted"/>
<dbReference type="Gene3D" id="1.10.640.10">
    <property type="entry name" value="Haem peroxidase domain superfamily, animal type"/>
    <property type="match status" value="2"/>
</dbReference>
<keyword evidence="5" id="KW-0408">Iron</keyword>
<dbReference type="SUPFAM" id="SSF48113">
    <property type="entry name" value="Heme-dependent peroxidases"/>
    <property type="match status" value="1"/>
</dbReference>
<dbReference type="GO" id="GO:0020037">
    <property type="term" value="F:heme binding"/>
    <property type="evidence" value="ECO:0007669"/>
    <property type="project" value="InterPro"/>
</dbReference>
<evidence type="ECO:0000256" key="2">
    <source>
        <dbReference type="ARBA" id="ARBA00022723"/>
    </source>
</evidence>
<reference evidence="7" key="1">
    <citation type="submission" date="2020-05" db="EMBL/GenBank/DDBJ databases">
        <title>Evolutionary and genomic comparisons of hybrid uninucleate and nonhybrid Rhizoctonia fungi.</title>
        <authorList>
            <person name="Li C."/>
            <person name="Chen X."/>
        </authorList>
    </citation>
    <scope>NUCLEOTIDE SEQUENCE</scope>
    <source>
        <strain evidence="7">AG-1 IA</strain>
    </source>
</reference>
<evidence type="ECO:0000313" key="7">
    <source>
        <dbReference type="EMBL" id="QRW23978.1"/>
    </source>
</evidence>
<dbReference type="GO" id="GO:0004497">
    <property type="term" value="F:monooxygenase activity"/>
    <property type="evidence" value="ECO:0007669"/>
    <property type="project" value="InterPro"/>
</dbReference>